<dbReference type="GO" id="GO:0000166">
    <property type="term" value="F:nucleotide binding"/>
    <property type="evidence" value="ECO:0007669"/>
    <property type="project" value="UniProtKB-KW"/>
</dbReference>
<comment type="similarity">
    <text evidence="1 2">Belongs to the DXO/Dom3Z family.</text>
</comment>
<dbReference type="EMBL" id="JAIWYP010000009">
    <property type="protein sequence ID" value="KAH3768341.1"/>
    <property type="molecule type" value="Genomic_DNA"/>
</dbReference>
<gene>
    <name evidence="4" type="ORF">DPMN_169553</name>
</gene>
<organism evidence="4 5">
    <name type="scientific">Dreissena polymorpha</name>
    <name type="common">Zebra mussel</name>
    <name type="synonym">Mytilus polymorpha</name>
    <dbReference type="NCBI Taxonomy" id="45954"/>
    <lineage>
        <taxon>Eukaryota</taxon>
        <taxon>Metazoa</taxon>
        <taxon>Spiralia</taxon>
        <taxon>Lophotrochozoa</taxon>
        <taxon>Mollusca</taxon>
        <taxon>Bivalvia</taxon>
        <taxon>Autobranchia</taxon>
        <taxon>Heteroconchia</taxon>
        <taxon>Euheterodonta</taxon>
        <taxon>Imparidentia</taxon>
        <taxon>Neoheterodontei</taxon>
        <taxon>Myida</taxon>
        <taxon>Dreissenoidea</taxon>
        <taxon>Dreissenidae</taxon>
        <taxon>Dreissena</taxon>
    </lineage>
</organism>
<comment type="function">
    <text evidence="2">Decapping enzyme for NAD-capped RNAs: specifically hydrolyzes the nicotinamide adenine dinucleotide (NAD) cap from a subset of RNAs by removing the entire NAD moiety from the 5'-end of an NAD-capped RNA.</text>
</comment>
<dbReference type="InterPro" id="IPR039039">
    <property type="entry name" value="RAI1-like_fam"/>
</dbReference>
<keyword evidence="2" id="KW-0479">Metal-binding</keyword>
<reference evidence="4" key="1">
    <citation type="journal article" date="2019" name="bioRxiv">
        <title>The Genome of the Zebra Mussel, Dreissena polymorpha: A Resource for Invasive Species Research.</title>
        <authorList>
            <person name="McCartney M.A."/>
            <person name="Auch B."/>
            <person name="Kono T."/>
            <person name="Mallez S."/>
            <person name="Zhang Y."/>
            <person name="Obille A."/>
            <person name="Becker A."/>
            <person name="Abrahante J.E."/>
            <person name="Garbe J."/>
            <person name="Badalamenti J.P."/>
            <person name="Herman A."/>
            <person name="Mangelson H."/>
            <person name="Liachko I."/>
            <person name="Sullivan S."/>
            <person name="Sone E.D."/>
            <person name="Koren S."/>
            <person name="Silverstein K.A.T."/>
            <person name="Beckman K.B."/>
            <person name="Gohl D.M."/>
        </authorList>
    </citation>
    <scope>NUCLEOTIDE SEQUENCE</scope>
    <source>
        <strain evidence="4">Duluth1</strain>
        <tissue evidence="4">Whole animal</tissue>
    </source>
</reference>
<dbReference type="GO" id="GO:0034353">
    <property type="term" value="F:mRNA 5'-diphosphatase activity"/>
    <property type="evidence" value="ECO:0007669"/>
    <property type="project" value="TreeGrafter"/>
</dbReference>
<dbReference type="GO" id="GO:0005829">
    <property type="term" value="C:cytosol"/>
    <property type="evidence" value="ECO:0007669"/>
    <property type="project" value="TreeGrafter"/>
</dbReference>
<sequence length="181" mass="21091">MTMATFNPGNIEDLNKSTTINQAEILGYISVDKKGDEHCDRTQQRYLRRPPKPDDVLYDLNAGYRDVEDEPKEKFENINTILFWIRKTDNNSLMYCCETDAFDEKNNAFVELKTYVQKTEPWAVNILKRFKLLQWWTQEHVGGVREILCGHMDTRGIVTRLESFATDDIPSLCGGLYHTLF</sequence>
<comment type="subcellular location">
    <subcellularLocation>
        <location evidence="2">Nucleus</location>
    </subcellularLocation>
</comment>
<evidence type="ECO:0000256" key="2">
    <source>
        <dbReference type="RuleBase" id="RU367113"/>
    </source>
</evidence>
<keyword evidence="2" id="KW-0694">RNA-binding</keyword>
<dbReference type="AlphaFoldDB" id="A0A9D4DWS3"/>
<proteinExistence type="inferred from homology"/>
<dbReference type="EC" id="3.6.1.-" evidence="2"/>
<evidence type="ECO:0000259" key="3">
    <source>
        <dbReference type="Pfam" id="PF08652"/>
    </source>
</evidence>
<dbReference type="GO" id="GO:0046872">
    <property type="term" value="F:metal ion binding"/>
    <property type="evidence" value="ECO:0007669"/>
    <property type="project" value="UniProtKB-KW"/>
</dbReference>
<comment type="caution">
    <text evidence="4">The sequence shown here is derived from an EMBL/GenBank/DDBJ whole genome shotgun (WGS) entry which is preliminary data.</text>
</comment>
<dbReference type="GO" id="GO:0004518">
    <property type="term" value="F:nuclease activity"/>
    <property type="evidence" value="ECO:0007669"/>
    <property type="project" value="UniProtKB-KW"/>
</dbReference>
<dbReference type="GO" id="GO:0110155">
    <property type="term" value="P:NAD-cap decapping"/>
    <property type="evidence" value="ECO:0007669"/>
    <property type="project" value="TreeGrafter"/>
</dbReference>
<name>A0A9D4DWS3_DREPO</name>
<keyword evidence="5" id="KW-1185">Reference proteome</keyword>
<evidence type="ECO:0000313" key="4">
    <source>
        <dbReference type="EMBL" id="KAH3768341.1"/>
    </source>
</evidence>
<feature type="domain" description="RAI1-like" evidence="3">
    <location>
        <begin position="89"/>
        <end position="173"/>
    </location>
</feature>
<keyword evidence="2" id="KW-0378">Hydrolase</keyword>
<dbReference type="Proteomes" id="UP000828390">
    <property type="component" value="Unassembled WGS sequence"/>
</dbReference>
<dbReference type="GO" id="GO:0000956">
    <property type="term" value="P:nuclear-transcribed mRNA catabolic process"/>
    <property type="evidence" value="ECO:0007669"/>
    <property type="project" value="TreeGrafter"/>
</dbReference>
<keyword evidence="2" id="KW-0547">Nucleotide-binding</keyword>
<dbReference type="Pfam" id="PF08652">
    <property type="entry name" value="RAI1"/>
    <property type="match status" value="1"/>
</dbReference>
<dbReference type="PANTHER" id="PTHR12395">
    <property type="entry name" value="DOM-3 RELATED"/>
    <property type="match status" value="1"/>
</dbReference>
<reference evidence="4" key="2">
    <citation type="submission" date="2020-11" db="EMBL/GenBank/DDBJ databases">
        <authorList>
            <person name="McCartney M.A."/>
            <person name="Auch B."/>
            <person name="Kono T."/>
            <person name="Mallez S."/>
            <person name="Becker A."/>
            <person name="Gohl D.M."/>
            <person name="Silverstein K.A.T."/>
            <person name="Koren S."/>
            <person name="Bechman K.B."/>
            <person name="Herman A."/>
            <person name="Abrahante J.E."/>
            <person name="Garbe J."/>
        </authorList>
    </citation>
    <scope>NUCLEOTIDE SEQUENCE</scope>
    <source>
        <strain evidence="4">Duluth1</strain>
        <tissue evidence="4">Whole animal</tissue>
    </source>
</reference>
<accession>A0A9D4DWS3</accession>
<keyword evidence="2" id="KW-0540">Nuclease</keyword>
<evidence type="ECO:0000313" key="5">
    <source>
        <dbReference type="Proteomes" id="UP000828390"/>
    </source>
</evidence>
<keyword evidence="2" id="KW-0539">Nucleus</keyword>
<dbReference type="GO" id="GO:0005634">
    <property type="term" value="C:nucleus"/>
    <property type="evidence" value="ECO:0007669"/>
    <property type="project" value="UniProtKB-SubCell"/>
</dbReference>
<dbReference type="PANTHER" id="PTHR12395:SF9">
    <property type="entry name" value="DECAPPING AND EXORIBONUCLEASE PROTEIN"/>
    <property type="match status" value="1"/>
</dbReference>
<protein>
    <recommendedName>
        <fullName evidence="2">Decapping nuclease</fullName>
        <ecNumber evidence="2">3.6.1.-</ecNumber>
    </recommendedName>
</protein>
<evidence type="ECO:0000256" key="1">
    <source>
        <dbReference type="ARBA" id="ARBA00006562"/>
    </source>
</evidence>
<dbReference type="GO" id="GO:0003723">
    <property type="term" value="F:RNA binding"/>
    <property type="evidence" value="ECO:0007669"/>
    <property type="project" value="UniProtKB-KW"/>
</dbReference>
<dbReference type="InterPro" id="IPR013961">
    <property type="entry name" value="RAI1"/>
</dbReference>
<comment type="cofactor">
    <cofactor evidence="2">
        <name>a divalent metal cation</name>
        <dbReference type="ChEBI" id="CHEBI:60240"/>
    </cofactor>
</comment>